<comment type="caution">
    <text evidence="5">The sequence shown here is derived from an EMBL/GenBank/DDBJ whole genome shotgun (WGS) entry which is preliminary data.</text>
</comment>
<dbReference type="EMBL" id="MFLK01000007">
    <property type="protein sequence ID" value="OGG66433.1"/>
    <property type="molecule type" value="Genomic_DNA"/>
</dbReference>
<keyword evidence="2" id="KW-0648">Protein biosynthesis</keyword>
<evidence type="ECO:0000313" key="5">
    <source>
        <dbReference type="EMBL" id="OGG66433.1"/>
    </source>
</evidence>
<comment type="similarity">
    <text evidence="1">Belongs to the RRF family.</text>
</comment>
<reference evidence="5 6" key="1">
    <citation type="journal article" date="2016" name="Nat. Commun.">
        <title>Thousands of microbial genomes shed light on interconnected biogeochemical processes in an aquifer system.</title>
        <authorList>
            <person name="Anantharaman K."/>
            <person name="Brown C.T."/>
            <person name="Hug L.A."/>
            <person name="Sharon I."/>
            <person name="Castelle C.J."/>
            <person name="Probst A.J."/>
            <person name="Thomas B.C."/>
            <person name="Singh A."/>
            <person name="Wilkins M.J."/>
            <person name="Karaoz U."/>
            <person name="Brodie E.L."/>
            <person name="Williams K.H."/>
            <person name="Hubbard S.S."/>
            <person name="Banfield J.F."/>
        </authorList>
    </citation>
    <scope>NUCLEOTIDE SEQUENCE [LARGE SCALE GENOMIC DNA]</scope>
</reference>
<dbReference type="PANTHER" id="PTHR20982">
    <property type="entry name" value="RIBOSOME RECYCLING FACTOR"/>
    <property type="match status" value="1"/>
</dbReference>
<dbReference type="STRING" id="1798497.A3D71_02585"/>
<dbReference type="NCBIfam" id="TIGR00496">
    <property type="entry name" value="frr"/>
    <property type="match status" value="1"/>
</dbReference>
<dbReference type="FunFam" id="3.30.1360.40:FF:000001">
    <property type="entry name" value="Ribosome-recycling factor"/>
    <property type="match status" value="1"/>
</dbReference>
<feature type="domain" description="Ribosome recycling factor" evidence="4">
    <location>
        <begin position="21"/>
        <end position="181"/>
    </location>
</feature>
<dbReference type="InterPro" id="IPR002661">
    <property type="entry name" value="Ribosome_recyc_fac"/>
</dbReference>
<name>A0A1F6DYD9_9BACT</name>
<organism evidence="5 6">
    <name type="scientific">Candidatus Kaiserbacteria bacterium RIFCSPHIGHO2_02_FULL_55_20</name>
    <dbReference type="NCBI Taxonomy" id="1798497"/>
    <lineage>
        <taxon>Bacteria</taxon>
        <taxon>Candidatus Kaiseribacteriota</taxon>
    </lineage>
</organism>
<dbReference type="InterPro" id="IPR036191">
    <property type="entry name" value="RRF_sf"/>
</dbReference>
<dbReference type="Pfam" id="PF01765">
    <property type="entry name" value="RRF"/>
    <property type="match status" value="1"/>
</dbReference>
<dbReference type="SUPFAM" id="SSF55194">
    <property type="entry name" value="Ribosome recycling factor, RRF"/>
    <property type="match status" value="1"/>
</dbReference>
<evidence type="ECO:0000313" key="6">
    <source>
        <dbReference type="Proteomes" id="UP000177652"/>
    </source>
</evidence>
<evidence type="ECO:0000256" key="1">
    <source>
        <dbReference type="ARBA" id="ARBA00005912"/>
    </source>
</evidence>
<gene>
    <name evidence="5" type="ORF">A3D71_02585</name>
</gene>
<dbReference type="GO" id="GO:0006412">
    <property type="term" value="P:translation"/>
    <property type="evidence" value="ECO:0007669"/>
    <property type="project" value="UniProtKB-KW"/>
</dbReference>
<dbReference type="GO" id="GO:0043023">
    <property type="term" value="F:ribosomal large subunit binding"/>
    <property type="evidence" value="ECO:0007669"/>
    <property type="project" value="TreeGrafter"/>
</dbReference>
<dbReference type="Gene3D" id="1.10.132.20">
    <property type="entry name" value="Ribosome-recycling factor"/>
    <property type="match status" value="1"/>
</dbReference>
<evidence type="ECO:0000256" key="2">
    <source>
        <dbReference type="ARBA" id="ARBA00022917"/>
    </source>
</evidence>
<dbReference type="InterPro" id="IPR023584">
    <property type="entry name" value="Ribosome_recyc_fac_dom"/>
</dbReference>
<proteinExistence type="inferred from homology"/>
<dbReference type="CDD" id="cd00520">
    <property type="entry name" value="RRF"/>
    <property type="match status" value="1"/>
</dbReference>
<dbReference type="Gene3D" id="3.30.1360.40">
    <property type="match status" value="1"/>
</dbReference>
<keyword evidence="3" id="KW-0175">Coiled coil</keyword>
<evidence type="ECO:0000256" key="3">
    <source>
        <dbReference type="SAM" id="Coils"/>
    </source>
</evidence>
<sequence>MNYDFKIFDGKAAGAREWLGREYGGLRTGRAAPAILDGIMVSAYGSVTPLKQVGNVGVEDARTLRVSAYDAGLIKDIERAITAANLGVGTTSDGTNIRVSFPELSSERREQLVKLAKAKLEEARTTVRIARDETWKDIQEKEKEGTLTEDDKFSLKEELQKKVDAANTELETAFEKKENEMSS</sequence>
<dbReference type="Proteomes" id="UP000177652">
    <property type="component" value="Unassembled WGS sequence"/>
</dbReference>
<evidence type="ECO:0000259" key="4">
    <source>
        <dbReference type="Pfam" id="PF01765"/>
    </source>
</evidence>
<protein>
    <submittedName>
        <fullName evidence="5">Ribosome recycling factor</fullName>
    </submittedName>
</protein>
<feature type="coiled-coil region" evidence="3">
    <location>
        <begin position="113"/>
        <end position="176"/>
    </location>
</feature>
<dbReference type="AlphaFoldDB" id="A0A1F6DYD9"/>
<dbReference type="PANTHER" id="PTHR20982:SF3">
    <property type="entry name" value="MITOCHONDRIAL RIBOSOME RECYCLING FACTOR PSEUDO 1"/>
    <property type="match status" value="1"/>
</dbReference>
<accession>A0A1F6DYD9</accession>